<proteinExistence type="inferred from homology"/>
<dbReference type="OrthoDB" id="1901244at2759"/>
<sequence>MSQTLLPHDPNTTVSGEPLTLGEKSYDAIQQTAFSFKPISNIKQALCAMHPYAAEPSRVVPAYHYCTHNISSDLHQCIIFDSNEPSARLIGVEYIITEKVFETLDDEEKRLWHSHKYEIESGILTMVAKQGIPGGVDDMLEIPALKDLHTTYGKTWHLWQIDQGHSLPLGLPSLMKSFNGPSDVTPQLIREHEERTGTNVKDKAEYRAKHLDTSYKVMEGADAKGPEFQLIFK</sequence>
<organism evidence="2 3">
    <name type="scientific">Lentinula edodes</name>
    <name type="common">Shiitake mushroom</name>
    <name type="synonym">Lentinus edodes</name>
    <dbReference type="NCBI Taxonomy" id="5353"/>
    <lineage>
        <taxon>Eukaryota</taxon>
        <taxon>Fungi</taxon>
        <taxon>Dikarya</taxon>
        <taxon>Basidiomycota</taxon>
        <taxon>Agaricomycotina</taxon>
        <taxon>Agaricomycetes</taxon>
        <taxon>Agaricomycetidae</taxon>
        <taxon>Agaricales</taxon>
        <taxon>Marasmiineae</taxon>
        <taxon>Omphalotaceae</taxon>
        <taxon>Lentinula</taxon>
    </lineage>
</organism>
<keyword evidence="3" id="KW-1185">Reference proteome</keyword>
<reference evidence="2 3" key="1">
    <citation type="submission" date="2016-08" db="EMBL/GenBank/DDBJ databases">
        <authorList>
            <consortium name="Lentinula edodes genome sequencing consortium"/>
            <person name="Sakamoto Y."/>
            <person name="Nakade K."/>
            <person name="Sato S."/>
            <person name="Yoshida Y."/>
            <person name="Miyazaki K."/>
            <person name="Natsume S."/>
            <person name="Konno N."/>
        </authorList>
    </citation>
    <scope>NUCLEOTIDE SEQUENCE [LARGE SCALE GENOMIC DNA]</scope>
    <source>
        <strain evidence="2 3">NBRC 111202</strain>
    </source>
</reference>
<dbReference type="Proteomes" id="UP000188533">
    <property type="component" value="Unassembled WGS sequence"/>
</dbReference>
<gene>
    <name evidence="2" type="ORF">LENED_002835</name>
</gene>
<evidence type="ECO:0000313" key="3">
    <source>
        <dbReference type="Proteomes" id="UP000188533"/>
    </source>
</evidence>
<name>A0A1Q3E253_LENED</name>
<reference evidence="2 3" key="2">
    <citation type="submission" date="2017-02" db="EMBL/GenBank/DDBJ databases">
        <title>A genome survey and senescence transcriptome analysis in Lentinula edodes.</title>
        <authorList>
            <person name="Sakamoto Y."/>
            <person name="Nakade K."/>
            <person name="Sato S."/>
            <person name="Yoshida Y."/>
            <person name="Miyazaki K."/>
            <person name="Natsume S."/>
            <person name="Konno N."/>
        </authorList>
    </citation>
    <scope>NUCLEOTIDE SEQUENCE [LARGE SCALE GENOMIC DNA]</scope>
    <source>
        <strain evidence="2 3">NBRC 111202</strain>
    </source>
</reference>
<comment type="similarity">
    <text evidence="1">Belongs to the OBAP family.</text>
</comment>
<evidence type="ECO:0000256" key="1">
    <source>
        <dbReference type="ARBA" id="ARBA00009740"/>
    </source>
</evidence>
<evidence type="ECO:0000313" key="2">
    <source>
        <dbReference type="EMBL" id="GAW01251.1"/>
    </source>
</evidence>
<accession>A0A1Q3E253</accession>
<comment type="caution">
    <text evidence="2">The sequence shown here is derived from an EMBL/GenBank/DDBJ whole genome shotgun (WGS) entry which is preliminary data.</text>
</comment>
<dbReference type="PANTHER" id="PTHR31360">
    <property type="match status" value="1"/>
</dbReference>
<dbReference type="Pfam" id="PF06884">
    <property type="entry name" value="DUF1264"/>
    <property type="match status" value="1"/>
</dbReference>
<dbReference type="AlphaFoldDB" id="A0A1Q3E253"/>
<dbReference type="EMBL" id="BDGU01000055">
    <property type="protein sequence ID" value="GAW01251.1"/>
    <property type="molecule type" value="Genomic_DNA"/>
</dbReference>
<dbReference type="InterPro" id="IPR010686">
    <property type="entry name" value="OBAP-like"/>
</dbReference>
<dbReference type="STRING" id="5353.A0A1Q3E253"/>
<dbReference type="PANTHER" id="PTHR31360:SF0">
    <property type="entry name" value="OIL BODY-ASSOCIATED PROTEIN 1B"/>
    <property type="match status" value="1"/>
</dbReference>
<protein>
    <submittedName>
        <fullName evidence="2">DUF1264-domain-containing protein</fullName>
    </submittedName>
</protein>